<dbReference type="PRINTS" id="PR00147">
    <property type="entry name" value="DNAPHOTLYASE"/>
</dbReference>
<dbReference type="RefSeq" id="WP_161009539.1">
    <property type="nucleotide sequence ID" value="NZ_WWCN01000022.1"/>
</dbReference>
<feature type="binding site" evidence="6">
    <location>
        <begin position="378"/>
        <end position="380"/>
    </location>
    <ligand>
        <name>FAD</name>
        <dbReference type="ChEBI" id="CHEBI:57692"/>
    </ligand>
</feature>
<dbReference type="InterPro" id="IPR014729">
    <property type="entry name" value="Rossmann-like_a/b/a_fold"/>
</dbReference>
<evidence type="ECO:0000256" key="4">
    <source>
        <dbReference type="ARBA" id="ARBA00022827"/>
    </source>
</evidence>
<comment type="cofactor">
    <cofactor evidence="6 7">
        <name>FAD</name>
        <dbReference type="ChEBI" id="CHEBI:57692"/>
    </cofactor>
    <text evidence="6 7">Binds 1 FAD per subunit.</text>
</comment>
<keyword evidence="10" id="KW-1185">Reference proteome</keyword>
<gene>
    <name evidence="9" type="ORF">GTP46_26070</name>
</gene>
<dbReference type="GO" id="GO:0003677">
    <property type="term" value="F:DNA binding"/>
    <property type="evidence" value="ECO:0007669"/>
    <property type="project" value="TreeGrafter"/>
</dbReference>
<evidence type="ECO:0000256" key="7">
    <source>
        <dbReference type="RuleBase" id="RU367151"/>
    </source>
</evidence>
<feature type="binding site" evidence="6">
    <location>
        <position position="229"/>
    </location>
    <ligand>
        <name>FAD</name>
        <dbReference type="ChEBI" id="CHEBI:57692"/>
    </ligand>
</feature>
<dbReference type="AlphaFoldDB" id="A0A6L8KJY2"/>
<evidence type="ECO:0000259" key="8">
    <source>
        <dbReference type="PROSITE" id="PS51645"/>
    </source>
</evidence>
<dbReference type="Gene3D" id="1.25.40.80">
    <property type="match status" value="1"/>
</dbReference>
<organism evidence="9 10">
    <name type="scientific">Duganella flavida</name>
    <dbReference type="NCBI Taxonomy" id="2692175"/>
    <lineage>
        <taxon>Bacteria</taxon>
        <taxon>Pseudomonadati</taxon>
        <taxon>Pseudomonadota</taxon>
        <taxon>Betaproteobacteria</taxon>
        <taxon>Burkholderiales</taxon>
        <taxon>Oxalobacteraceae</taxon>
        <taxon>Telluria group</taxon>
        <taxon>Duganella</taxon>
    </lineage>
</organism>
<evidence type="ECO:0000256" key="1">
    <source>
        <dbReference type="ARBA" id="ARBA00005862"/>
    </source>
</evidence>
<sequence>MSTVLFWFRNDLRLHDQLALQRACEGGARHLVPVFCLPDLDERSQFGFARVGSHRRAWLAAALEDLAQQLEQLNCPLLICRGAASITLPELARVFGAHRVVCEEIAAPQEQAEVDALRAAGLQVQTIWQSSLLDPSALPWQAADLPASFTPFRQAVERAQLAAPMPLPAPATLPPWPSGITLPPDLLALPFAPMAASDARSSLAGLTGAETAGKAHLARYLKRQLPTTYKQTRNGLTGLDYSSKWSPWLASGALSARYILDALRQFEAVHGASDGSYWLWFELLWRDYFRFLHLQYGSRLYRGRGLGSLPTPSHNASAFESWCNGATGQPLVDAAMRELQATGYLSNRLRQAVASYLIYELDGDWRAGAAWFESQLVDYDVYSNQGNWLYIAGRGSDPRGGRRFNLDKQTAEHDPDGAYRRLWAA</sequence>
<keyword evidence="5 7" id="KW-0157">Chromophore</keyword>
<dbReference type="PROSITE" id="PS00394">
    <property type="entry name" value="DNA_PHOTOLYASES_1_1"/>
    <property type="match status" value="1"/>
</dbReference>
<dbReference type="Gene3D" id="1.10.579.10">
    <property type="entry name" value="DNA Cyclobutane Dipyrimidine Photolyase, subunit A, domain 3"/>
    <property type="match status" value="1"/>
</dbReference>
<dbReference type="GO" id="GO:0000719">
    <property type="term" value="P:photoreactive repair"/>
    <property type="evidence" value="ECO:0007669"/>
    <property type="project" value="TreeGrafter"/>
</dbReference>
<comment type="caution">
    <text evidence="9">The sequence shown here is derived from an EMBL/GenBank/DDBJ whole genome shotgun (WGS) entry which is preliminary data.</text>
</comment>
<evidence type="ECO:0000256" key="2">
    <source>
        <dbReference type="ARBA" id="ARBA00017881"/>
    </source>
</evidence>
<dbReference type="InterPro" id="IPR006050">
    <property type="entry name" value="DNA_photolyase_N"/>
</dbReference>
<dbReference type="InterPro" id="IPR014133">
    <property type="entry name" value="Cry_DASH"/>
</dbReference>
<evidence type="ECO:0000256" key="6">
    <source>
        <dbReference type="PIRSR" id="PIRSR602081-1"/>
    </source>
</evidence>
<dbReference type="PANTHER" id="PTHR11455:SF22">
    <property type="entry name" value="CRYPTOCHROME DASH"/>
    <property type="match status" value="1"/>
</dbReference>
<proteinExistence type="inferred from homology"/>
<dbReference type="InterPro" id="IPR018394">
    <property type="entry name" value="DNA_photolyase_1_CS_C"/>
</dbReference>
<dbReference type="Pfam" id="PF03441">
    <property type="entry name" value="FAD_binding_7"/>
    <property type="match status" value="1"/>
</dbReference>
<comment type="cofactor">
    <cofactor evidence="7">
        <name>(6R)-5,10-methylene-5,6,7,8-tetrahydrofolate</name>
        <dbReference type="ChEBI" id="CHEBI:15636"/>
    </cofactor>
    <text evidence="7">Binds 1 5,10-methenyltetrahydrofolate (MTHF) per subunit.</text>
</comment>
<keyword evidence="4 6" id="KW-0274">FAD</keyword>
<evidence type="ECO:0000256" key="3">
    <source>
        <dbReference type="ARBA" id="ARBA00022630"/>
    </source>
</evidence>
<evidence type="ECO:0000313" key="9">
    <source>
        <dbReference type="EMBL" id="MYM26102.1"/>
    </source>
</evidence>
<keyword evidence="3 6" id="KW-0285">Flavoprotein</keyword>
<dbReference type="InterPro" id="IPR005101">
    <property type="entry name" value="Cryptochr/Photolyase_FAD-bd"/>
</dbReference>
<dbReference type="Gene3D" id="3.40.50.620">
    <property type="entry name" value="HUPs"/>
    <property type="match status" value="1"/>
</dbReference>
<dbReference type="EMBL" id="WWCN01000022">
    <property type="protein sequence ID" value="MYM26102.1"/>
    <property type="molecule type" value="Genomic_DNA"/>
</dbReference>
<comment type="similarity">
    <text evidence="1 7">Belongs to the DNA photolyase class-1 family.</text>
</comment>
<feature type="binding site" evidence="6">
    <location>
        <begin position="242"/>
        <end position="246"/>
    </location>
    <ligand>
        <name>FAD</name>
        <dbReference type="ChEBI" id="CHEBI:57692"/>
    </ligand>
</feature>
<dbReference type="PROSITE" id="PS51645">
    <property type="entry name" value="PHR_CRY_ALPHA_BETA"/>
    <property type="match status" value="1"/>
</dbReference>
<dbReference type="SUPFAM" id="SSF52425">
    <property type="entry name" value="Cryptochrome/photolyase, N-terminal domain"/>
    <property type="match status" value="1"/>
</dbReference>
<reference evidence="9 10" key="1">
    <citation type="submission" date="2019-12" db="EMBL/GenBank/DDBJ databases">
        <title>Novel species isolated from a subtropical stream in China.</title>
        <authorList>
            <person name="Lu H."/>
        </authorList>
    </citation>
    <scope>NUCLEOTIDE SEQUENCE [LARGE SCALE GENOMIC DNA]</scope>
    <source>
        <strain evidence="9 10">FT135W</strain>
    </source>
</reference>
<protein>
    <recommendedName>
        <fullName evidence="2 7">Cryptochrome DASH</fullName>
    </recommendedName>
</protein>
<dbReference type="PANTHER" id="PTHR11455">
    <property type="entry name" value="CRYPTOCHROME"/>
    <property type="match status" value="1"/>
</dbReference>
<feature type="binding site" evidence="6">
    <location>
        <begin position="282"/>
        <end position="289"/>
    </location>
    <ligand>
        <name>FAD</name>
        <dbReference type="ChEBI" id="CHEBI:57692"/>
    </ligand>
</feature>
<evidence type="ECO:0000256" key="5">
    <source>
        <dbReference type="ARBA" id="ARBA00022991"/>
    </source>
</evidence>
<feature type="domain" description="Photolyase/cryptochrome alpha/beta" evidence="8">
    <location>
        <begin position="2"/>
        <end position="132"/>
    </location>
</feature>
<dbReference type="SUPFAM" id="SSF48173">
    <property type="entry name" value="Cryptochrome/photolyase FAD-binding domain"/>
    <property type="match status" value="1"/>
</dbReference>
<dbReference type="InterPro" id="IPR002081">
    <property type="entry name" value="Cryptochrome/DNA_photolyase_1"/>
</dbReference>
<name>A0A6L8KJY2_9BURK</name>
<comment type="function">
    <text evidence="7">May have a photoreceptor function.</text>
</comment>
<dbReference type="NCBIfam" id="TIGR02765">
    <property type="entry name" value="crypto_DASH"/>
    <property type="match status" value="1"/>
</dbReference>
<evidence type="ECO:0000313" key="10">
    <source>
        <dbReference type="Proteomes" id="UP000479335"/>
    </source>
</evidence>
<dbReference type="GO" id="GO:0003913">
    <property type="term" value="F:DNA photolyase activity"/>
    <property type="evidence" value="ECO:0007669"/>
    <property type="project" value="InterPro"/>
</dbReference>
<dbReference type="Pfam" id="PF00875">
    <property type="entry name" value="DNA_photolyase"/>
    <property type="match status" value="1"/>
</dbReference>
<dbReference type="InterPro" id="IPR036134">
    <property type="entry name" value="Crypto/Photolyase_FAD-like_sf"/>
</dbReference>
<dbReference type="InterPro" id="IPR036155">
    <property type="entry name" value="Crypto/Photolyase_N_sf"/>
</dbReference>
<dbReference type="GO" id="GO:0071949">
    <property type="term" value="F:FAD binding"/>
    <property type="evidence" value="ECO:0007669"/>
    <property type="project" value="TreeGrafter"/>
</dbReference>
<accession>A0A6L8KJY2</accession>
<dbReference type="Proteomes" id="UP000479335">
    <property type="component" value="Unassembled WGS sequence"/>
</dbReference>